<name>A0A850QYM2_PHODD</name>
<organism evidence="2 3">
    <name type="scientific">Photobacterium damselae subsp. damselae</name>
    <name type="common">Listonella damsela</name>
    <dbReference type="NCBI Taxonomy" id="85581"/>
    <lineage>
        <taxon>Bacteria</taxon>
        <taxon>Pseudomonadati</taxon>
        <taxon>Pseudomonadota</taxon>
        <taxon>Gammaproteobacteria</taxon>
        <taxon>Vibrionales</taxon>
        <taxon>Vibrionaceae</taxon>
        <taxon>Photobacterium</taxon>
    </lineage>
</organism>
<gene>
    <name evidence="2" type="ORF">HWA77_15920</name>
</gene>
<keyword evidence="1" id="KW-1133">Transmembrane helix</keyword>
<dbReference type="Gene3D" id="1.20.1250.20">
    <property type="entry name" value="MFS general substrate transporter like domains"/>
    <property type="match status" value="1"/>
</dbReference>
<accession>A0A850QYM2</accession>
<proteinExistence type="predicted"/>
<dbReference type="Proteomes" id="UP000533429">
    <property type="component" value="Unassembled WGS sequence"/>
</dbReference>
<dbReference type="AlphaFoldDB" id="A0A850QYM2"/>
<sequence length="68" mass="7070">NAIANYVAGIIGSRLGETGPLAIFSGIAITAIVAGVLLLLLSNKLIDWMHGAEGHKKEEEVEVKTANA</sequence>
<keyword evidence="1" id="KW-0472">Membrane</keyword>
<reference evidence="2 3" key="1">
    <citation type="submission" date="2020-06" db="EMBL/GenBank/DDBJ databases">
        <title>Photobacterium damselae subsp. damselae comparative genomics.</title>
        <authorList>
            <person name="Osorio C.R."/>
        </authorList>
    </citation>
    <scope>NUCLEOTIDE SEQUENCE [LARGE SCALE GENOMIC DNA]</scope>
    <source>
        <strain evidence="2 3">TW250/03</strain>
    </source>
</reference>
<dbReference type="EMBL" id="JABXOR010001007">
    <property type="protein sequence ID" value="NVP01700.1"/>
    <property type="molecule type" value="Genomic_DNA"/>
</dbReference>
<comment type="caution">
    <text evidence="2">The sequence shown here is derived from an EMBL/GenBank/DDBJ whole genome shotgun (WGS) entry which is preliminary data.</text>
</comment>
<dbReference type="InterPro" id="IPR036259">
    <property type="entry name" value="MFS_trans_sf"/>
</dbReference>
<evidence type="ECO:0000256" key="1">
    <source>
        <dbReference type="SAM" id="Phobius"/>
    </source>
</evidence>
<keyword evidence="1" id="KW-0812">Transmembrane</keyword>
<feature type="non-terminal residue" evidence="2">
    <location>
        <position position="1"/>
    </location>
</feature>
<protein>
    <submittedName>
        <fullName evidence="2">Dipeptide/tripeptide permease</fullName>
    </submittedName>
</protein>
<evidence type="ECO:0000313" key="3">
    <source>
        <dbReference type="Proteomes" id="UP000533429"/>
    </source>
</evidence>
<feature type="transmembrane region" description="Helical" evidence="1">
    <location>
        <begin position="21"/>
        <end position="41"/>
    </location>
</feature>
<evidence type="ECO:0000313" key="2">
    <source>
        <dbReference type="EMBL" id="NVP01700.1"/>
    </source>
</evidence>